<dbReference type="GO" id="GO:0016279">
    <property type="term" value="F:protein-lysine N-methyltransferase activity"/>
    <property type="evidence" value="ECO:0007669"/>
    <property type="project" value="TreeGrafter"/>
</dbReference>
<dbReference type="GeneID" id="89922657"/>
<dbReference type="GO" id="GO:0005634">
    <property type="term" value="C:nucleus"/>
    <property type="evidence" value="ECO:0007669"/>
    <property type="project" value="TreeGrafter"/>
</dbReference>
<accession>A0AAV9PPM0</accession>
<dbReference type="PANTHER" id="PTHR13271:SF146">
    <property type="entry name" value="SET DOMAIN-CONTAINING PROTEIN"/>
    <property type="match status" value="1"/>
</dbReference>
<organism evidence="1 2">
    <name type="scientific">Saxophila tyrrhenica</name>
    <dbReference type="NCBI Taxonomy" id="1690608"/>
    <lineage>
        <taxon>Eukaryota</taxon>
        <taxon>Fungi</taxon>
        <taxon>Dikarya</taxon>
        <taxon>Ascomycota</taxon>
        <taxon>Pezizomycotina</taxon>
        <taxon>Dothideomycetes</taxon>
        <taxon>Dothideomycetidae</taxon>
        <taxon>Mycosphaerellales</taxon>
        <taxon>Extremaceae</taxon>
        <taxon>Saxophila</taxon>
    </lineage>
</organism>
<dbReference type="PANTHER" id="PTHR13271">
    <property type="entry name" value="UNCHARACTERIZED PUTATIVE METHYLTRANSFERASE"/>
    <property type="match status" value="1"/>
</dbReference>
<gene>
    <name evidence="1" type="ORF">LTR77_001309</name>
</gene>
<dbReference type="EMBL" id="JAVRRT010000002">
    <property type="protein sequence ID" value="KAK5174229.1"/>
    <property type="molecule type" value="Genomic_DNA"/>
</dbReference>
<dbReference type="RefSeq" id="XP_064662898.1">
    <property type="nucleotide sequence ID" value="XM_064798571.1"/>
</dbReference>
<comment type="caution">
    <text evidence="1">The sequence shown here is derived from an EMBL/GenBank/DDBJ whole genome shotgun (WGS) entry which is preliminary data.</text>
</comment>
<keyword evidence="2" id="KW-1185">Reference proteome</keyword>
<protein>
    <recommendedName>
        <fullName evidence="3">SET domain-containing protein</fullName>
    </recommendedName>
</protein>
<dbReference type="InterPro" id="IPR050600">
    <property type="entry name" value="SETD3_SETD6_MTase"/>
</dbReference>
<sequence>MAAANPQTEALEAWLSSNGAYLHSDIRILQDNESGVHLRATKPIPPATTIASTPHSMALSYLNALVDNAYPVFKQQRQRFKVEAIGYFYLMAQYINREQSFWKPYLEALPSPDGELTQALFFDSAEDIAWLDGTDVWHTVIARQNVYGGYYNHGIAVLQEAGIDCKPYTWHLFLWAVSMYTSRSFSSRTLRPQSGKYWAAYKSSSMNGSMRRQAVLLDMSSTPAEDLHFPVLFPGLDAANHSHESRVDWTFDLGVFTIKLAGAGEREGVAAGSEVFNNYGAKSNGELLIGYGFCTAQNENDIVSMTLKAPPQLLQEELRPFHPGFFNQQGNWNSEKATSDLKEPEVLSQTSSGLANRPQIFKQLPESLLELLTYVLRHERGLPFAFIAQPLSYLTDVDGSGRRYLPHIARMIATSLTPKLQTLQSTTPTTEPQNIKQHYASIYRNSQITITTTILAALKAYTRGLIYRAQKSSAAPVVPSGSNLFTLAAFTTFLDSHSLLPPAFLHGIAANAGTSDLAQLRLAGWEEDVWVLLLSNLLLEPDCLPGWLREALVPEGGARTASAEDVAHAAELSSIVEQAASACPGSAWANQGWSAEFVAATGGRMVKDESFLVRTRSPNSVHDANDAGGVGEEEEVGLFVHFYFP</sequence>
<evidence type="ECO:0008006" key="3">
    <source>
        <dbReference type="Google" id="ProtNLM"/>
    </source>
</evidence>
<name>A0AAV9PPM0_9PEZI</name>
<dbReference type="InterPro" id="IPR046341">
    <property type="entry name" value="SET_dom_sf"/>
</dbReference>
<proteinExistence type="predicted"/>
<evidence type="ECO:0000313" key="2">
    <source>
        <dbReference type="Proteomes" id="UP001337655"/>
    </source>
</evidence>
<dbReference type="Gene3D" id="3.90.1410.10">
    <property type="entry name" value="set domain protein methyltransferase, domain 1"/>
    <property type="match status" value="1"/>
</dbReference>
<reference evidence="1 2" key="1">
    <citation type="submission" date="2023-08" db="EMBL/GenBank/DDBJ databases">
        <title>Black Yeasts Isolated from many extreme environments.</title>
        <authorList>
            <person name="Coleine C."/>
            <person name="Stajich J.E."/>
            <person name="Selbmann L."/>
        </authorList>
    </citation>
    <scope>NUCLEOTIDE SEQUENCE [LARGE SCALE GENOMIC DNA]</scope>
    <source>
        <strain evidence="1 2">CCFEE 5935</strain>
    </source>
</reference>
<evidence type="ECO:0000313" key="1">
    <source>
        <dbReference type="EMBL" id="KAK5174229.1"/>
    </source>
</evidence>
<dbReference type="Proteomes" id="UP001337655">
    <property type="component" value="Unassembled WGS sequence"/>
</dbReference>
<dbReference type="AlphaFoldDB" id="A0AAV9PPM0"/>
<dbReference type="SUPFAM" id="SSF82199">
    <property type="entry name" value="SET domain"/>
    <property type="match status" value="1"/>
</dbReference>